<feature type="compositionally biased region" description="Low complexity" evidence="1">
    <location>
        <begin position="7"/>
        <end position="22"/>
    </location>
</feature>
<comment type="caution">
    <text evidence="2">The sequence shown here is derived from an EMBL/GenBank/DDBJ whole genome shotgun (WGS) entry which is preliminary data.</text>
</comment>
<accession>A0ABW4RK05</accession>
<evidence type="ECO:0000313" key="3">
    <source>
        <dbReference type="Proteomes" id="UP001597233"/>
    </source>
</evidence>
<evidence type="ECO:0000313" key="2">
    <source>
        <dbReference type="EMBL" id="MFD1885813.1"/>
    </source>
</evidence>
<proteinExistence type="predicted"/>
<dbReference type="EMBL" id="JBHUEH010000014">
    <property type="protein sequence ID" value="MFD1885813.1"/>
    <property type="molecule type" value="Genomic_DNA"/>
</dbReference>
<name>A0ABW4RK05_9BACL</name>
<gene>
    <name evidence="2" type="ORF">ACFSC9_09770</name>
</gene>
<sequence>MEKAENQAQQKQATQKQTAQKKMTLAEAMALSNQKYGDVYRKLADA</sequence>
<organism evidence="2 3">
    <name type="scientific">Paenibacillus wenxiniae</name>
    <dbReference type="NCBI Taxonomy" id="1636843"/>
    <lineage>
        <taxon>Bacteria</taxon>
        <taxon>Bacillati</taxon>
        <taxon>Bacillota</taxon>
        <taxon>Bacilli</taxon>
        <taxon>Bacillales</taxon>
        <taxon>Paenibacillaceae</taxon>
        <taxon>Paenibacillus</taxon>
    </lineage>
</organism>
<feature type="region of interest" description="Disordered" evidence="1">
    <location>
        <begin position="1"/>
        <end position="22"/>
    </location>
</feature>
<keyword evidence="3" id="KW-1185">Reference proteome</keyword>
<dbReference type="RefSeq" id="WP_347324760.1">
    <property type="nucleotide sequence ID" value="NZ_JBCGUH010000004.1"/>
</dbReference>
<evidence type="ECO:0000256" key="1">
    <source>
        <dbReference type="SAM" id="MobiDB-lite"/>
    </source>
</evidence>
<dbReference type="Proteomes" id="UP001597233">
    <property type="component" value="Unassembled WGS sequence"/>
</dbReference>
<protein>
    <submittedName>
        <fullName evidence="2">Uncharacterized protein</fullName>
    </submittedName>
</protein>
<reference evidence="3" key="1">
    <citation type="journal article" date="2019" name="Int. J. Syst. Evol. Microbiol.">
        <title>The Global Catalogue of Microorganisms (GCM) 10K type strain sequencing project: providing services to taxonomists for standard genome sequencing and annotation.</title>
        <authorList>
            <consortium name="The Broad Institute Genomics Platform"/>
            <consortium name="The Broad Institute Genome Sequencing Center for Infectious Disease"/>
            <person name="Wu L."/>
            <person name="Ma J."/>
        </authorList>
    </citation>
    <scope>NUCLEOTIDE SEQUENCE [LARGE SCALE GENOMIC DNA]</scope>
    <source>
        <strain evidence="3">CCUG 54950</strain>
    </source>
</reference>